<proteinExistence type="predicted"/>
<dbReference type="Proteomes" id="UP000768646">
    <property type="component" value="Unassembled WGS sequence"/>
</dbReference>
<comment type="caution">
    <text evidence="1">The sequence shown here is derived from an EMBL/GenBank/DDBJ whole genome shotgun (WGS) entry which is preliminary data.</text>
</comment>
<protein>
    <submittedName>
        <fullName evidence="1">Uncharacterized protein</fullName>
    </submittedName>
</protein>
<evidence type="ECO:0000313" key="2">
    <source>
        <dbReference type="Proteomes" id="UP000768646"/>
    </source>
</evidence>
<gene>
    <name evidence="1" type="ORF">PORY_001607</name>
</gene>
<keyword evidence="2" id="KW-1185">Reference proteome</keyword>
<reference evidence="1 2" key="1">
    <citation type="journal article" date="2021" name="Commun. Biol.">
        <title>Genomic insights into the host specific adaptation of the Pneumocystis genus.</title>
        <authorList>
            <person name="Cisse O.H."/>
            <person name="Ma L."/>
            <person name="Dekker J.P."/>
            <person name="Khil P.P."/>
            <person name="Youn J.-H."/>
            <person name="Brenchley J.M."/>
            <person name="Blair R."/>
            <person name="Pahar B."/>
            <person name="Chabe M."/>
            <person name="Van Rompay K.K.A."/>
            <person name="Keesler R."/>
            <person name="Sukura A."/>
            <person name="Hirsch V."/>
            <person name="Kutty G."/>
            <person name="Liu Y."/>
            <person name="Peng L."/>
            <person name="Chen J."/>
            <person name="Song J."/>
            <person name="Weissenbacher-Lang C."/>
            <person name="Xu J."/>
            <person name="Upham N.S."/>
            <person name="Stajich J.E."/>
            <person name="Cuomo C.A."/>
            <person name="Cushion M.T."/>
            <person name="Kovacs J.A."/>
        </authorList>
    </citation>
    <scope>NUCLEOTIDE SEQUENCE [LARGE SCALE GENOMIC DNA]</scope>
    <source>
        <strain evidence="1 2">RABM</strain>
    </source>
</reference>
<name>A0ACB7CEL3_9ASCO</name>
<organism evidence="1 2">
    <name type="scientific">Pneumocystis oryctolagi</name>
    <dbReference type="NCBI Taxonomy" id="42067"/>
    <lineage>
        <taxon>Eukaryota</taxon>
        <taxon>Fungi</taxon>
        <taxon>Dikarya</taxon>
        <taxon>Ascomycota</taxon>
        <taxon>Taphrinomycotina</taxon>
        <taxon>Pneumocystomycetes</taxon>
        <taxon>Pneumocystaceae</taxon>
        <taxon>Pneumocystis</taxon>
    </lineage>
</organism>
<evidence type="ECO:0000313" key="1">
    <source>
        <dbReference type="EMBL" id="KAG4304932.1"/>
    </source>
</evidence>
<accession>A0ACB7CEL3</accession>
<dbReference type="EMBL" id="JABTEG010000005">
    <property type="protein sequence ID" value="KAG4304932.1"/>
    <property type="molecule type" value="Genomic_DNA"/>
</dbReference>
<sequence length="682" mass="77354">MGVSPVIPPRPTPLTEGKYPPKIQNLSSGETVYQQRILLVYGRAGSEAMADGWIVVYHDKNSFPEQTWPCTNSHFKCLVHLNPGLNRISFVFYPPQNTCMPPSSSVIFINYVNVIRNPPLYLAIILAKDSPGEYDAPPLRKEREGNGLELAIKKFRMIAYLWQAFTGEQMARNGFERRCFRFEEEKMQDTLSYKERNVFRQTAKIHIIRSKYTLREIRDIDLAQQNPTAKRKCDLFGKVVYESLKEYGGPFASHYPVHVAACILDSHWDGRTILGHAALGGNSGMIKMEVYICSMKLAVFGSHSMHSFPSCMEEIVPTFLDDTPIDTRYVANDNNESSTNWECANVGIGAFLHEVGHLLGCPHRVSGIMRRDYVNFNRTFCTREPYSVRTKKRPWGPCLPESECAWHRLDIIRFRYHTLFSLPSDPPINNANLFYYATNNGFHIVSNEGVVLIEIYVGEQCYKHIEFCDSPQKSVILEEHSLRDYAGISYHAEPLRIVVISATLREIVIENFKKELSNSIVSLIIGKGVRSAMLGQHNPKSSEFKIDFSDKLDKLTKICVRSGLYLDGVELFFNDKSSMALSGRGGTLHTFLINGAQGERIQGFYIWSDAWVDAIQIITNWNRISPIYGTPSGLYKYIAAPQGYLIAGIYGSIGAWCNSFGFFYIDTKLIKYNRISDQAGIT</sequence>